<dbReference type="SMART" id="SM00456">
    <property type="entry name" value="WW"/>
    <property type="match status" value="1"/>
</dbReference>
<dbReference type="InterPro" id="IPR013922">
    <property type="entry name" value="Cyclin_PHO80-like"/>
</dbReference>
<reference evidence="3 4" key="1">
    <citation type="submission" date="2012-05" db="EMBL/GenBank/DDBJ databases">
        <title>Recombination and specialization in a pathogen metapopulation.</title>
        <authorList>
            <person name="Gardiner A."/>
            <person name="Kemen E."/>
            <person name="Schultz-Larsen T."/>
            <person name="MacLean D."/>
            <person name="Van Oosterhout C."/>
            <person name="Jones J.D.G."/>
        </authorList>
    </citation>
    <scope>NUCLEOTIDE SEQUENCE [LARGE SCALE GENOMIC DNA]</scope>
    <source>
        <strain evidence="3 4">Ac Nc2</strain>
    </source>
</reference>
<dbReference type="SUPFAM" id="SSF51045">
    <property type="entry name" value="WW domain"/>
    <property type="match status" value="1"/>
</dbReference>
<gene>
    <name evidence="3" type="ORF">BN9_033420</name>
</gene>
<proteinExistence type="predicted"/>
<dbReference type="Gene3D" id="1.10.472.10">
    <property type="entry name" value="Cyclin-like"/>
    <property type="match status" value="1"/>
</dbReference>
<dbReference type="InterPro" id="IPR036020">
    <property type="entry name" value="WW_dom_sf"/>
</dbReference>
<protein>
    <recommendedName>
        <fullName evidence="2">WW domain-containing protein</fullName>
    </recommendedName>
</protein>
<evidence type="ECO:0000259" key="2">
    <source>
        <dbReference type="PROSITE" id="PS50020"/>
    </source>
</evidence>
<dbReference type="PROSITE" id="PS50020">
    <property type="entry name" value="WW_DOMAIN_2"/>
    <property type="match status" value="1"/>
</dbReference>
<dbReference type="CDD" id="cd00201">
    <property type="entry name" value="WW"/>
    <property type="match status" value="1"/>
</dbReference>
<dbReference type="PANTHER" id="PTHR14248">
    <property type="entry name" value="CYCLIN Y, ISOFORM A"/>
    <property type="match status" value="1"/>
</dbReference>
<dbReference type="Gene3D" id="2.20.70.10">
    <property type="match status" value="1"/>
</dbReference>
<dbReference type="InParanoid" id="A0A024G731"/>
<evidence type="ECO:0000256" key="1">
    <source>
        <dbReference type="SAM" id="MobiDB-lite"/>
    </source>
</evidence>
<dbReference type="Pfam" id="PF08613">
    <property type="entry name" value="Cyclin"/>
    <property type="match status" value="1"/>
</dbReference>
<feature type="region of interest" description="Disordered" evidence="1">
    <location>
        <begin position="253"/>
        <end position="279"/>
    </location>
</feature>
<dbReference type="STRING" id="65357.A0A024G731"/>
<dbReference type="InterPro" id="IPR001202">
    <property type="entry name" value="WW_dom"/>
</dbReference>
<feature type="region of interest" description="Disordered" evidence="1">
    <location>
        <begin position="380"/>
        <end position="400"/>
    </location>
</feature>
<sequence length="695" mass="78705">MRKPGIVSNTAGYPEMDAFVPQHQSPIYNAQKSCQLCPANESFDGTTSKSLHGAYFNKNSPTSRCSGNMMSKSGIASSTRNARSLNYCQQESTRGYSEIAMKTSDPDSGLCASNLYRAVAASACHRGQQEQIIHGQEKTRQYTRNSYVGSEYCISEVKLNAANLHAHSKQYNSRRRTLSSYAHVAEHARNDSGWQVATDPKTKRCYYYHTLTRKTTWKKPRELVEKEKREKVQFFATMEYNIREKYHTGHWLRRDNSTGSDTDAISTPETYGSGKHDDFISRDSLPESYNYKQYSPPKGSDYDCSTTDLSVVTSQPSLFRTISSYETTDLTKRDSSCETSPTSTYTSSPIAERIRLVVECTNDDYFHKHAIKTRNKSTSTVSSDCVQSSSPTGRSRSNSTGTIYVRMGTMNTPDQDTTIVCVATVVLVHLMEARAAPILNSSKFDVFIRPKDFQLQLQASYEQEPHASIPSVQEIARFIQRIYSRAQMESECIIMTLIYVERLLKSTSGFLQLQTSNWRCILFCSMIMASKVWDDLSMCNADFSKIWPELSLQEINELELTYLQAVEYNVRVSAVSYAKYYFHLRSMCASMGWLSAFEENIPLNLDGARKMQVLSEEYQERSKFIQVPRRRSRTLANTHSVQISDLEKDPANVPLFDEKRSKVGASLEQLVQMEVRGAGGLSLYSMHRMASCQGV</sequence>
<evidence type="ECO:0000313" key="3">
    <source>
        <dbReference type="EMBL" id="CCI42558.1"/>
    </source>
</evidence>
<dbReference type="AlphaFoldDB" id="A0A024G731"/>
<dbReference type="EMBL" id="CAIX01000035">
    <property type="protein sequence ID" value="CCI42558.1"/>
    <property type="molecule type" value="Genomic_DNA"/>
</dbReference>
<dbReference type="GO" id="GO:0019901">
    <property type="term" value="F:protein kinase binding"/>
    <property type="evidence" value="ECO:0007669"/>
    <property type="project" value="InterPro"/>
</dbReference>
<feature type="compositionally biased region" description="Polar residues" evidence="1">
    <location>
        <begin position="257"/>
        <end position="270"/>
    </location>
</feature>
<organism evidence="3 4">
    <name type="scientific">Albugo candida</name>
    <dbReference type="NCBI Taxonomy" id="65357"/>
    <lineage>
        <taxon>Eukaryota</taxon>
        <taxon>Sar</taxon>
        <taxon>Stramenopiles</taxon>
        <taxon>Oomycota</taxon>
        <taxon>Peronosporomycetes</taxon>
        <taxon>Albuginales</taxon>
        <taxon>Albuginaceae</taxon>
        <taxon>Albugo</taxon>
    </lineage>
</organism>
<dbReference type="OrthoDB" id="10250320at2759"/>
<keyword evidence="4" id="KW-1185">Reference proteome</keyword>
<accession>A0A024G731</accession>
<dbReference type="PROSITE" id="PS01159">
    <property type="entry name" value="WW_DOMAIN_1"/>
    <property type="match status" value="1"/>
</dbReference>
<dbReference type="Proteomes" id="UP000053237">
    <property type="component" value="Unassembled WGS sequence"/>
</dbReference>
<name>A0A024G731_9STRA</name>
<dbReference type="CDD" id="cd20540">
    <property type="entry name" value="CYCLIN_CCNY_like"/>
    <property type="match status" value="1"/>
</dbReference>
<comment type="caution">
    <text evidence="3">The sequence shown here is derived from an EMBL/GenBank/DDBJ whole genome shotgun (WGS) entry which is preliminary data.</text>
</comment>
<evidence type="ECO:0000313" key="4">
    <source>
        <dbReference type="Proteomes" id="UP000053237"/>
    </source>
</evidence>
<dbReference type="Pfam" id="PF00397">
    <property type="entry name" value="WW"/>
    <property type="match status" value="1"/>
</dbReference>
<feature type="domain" description="WW" evidence="2">
    <location>
        <begin position="188"/>
        <end position="222"/>
    </location>
</feature>
<dbReference type="InterPro" id="IPR036915">
    <property type="entry name" value="Cyclin-like_sf"/>
</dbReference>
<dbReference type="SUPFAM" id="SSF47954">
    <property type="entry name" value="Cyclin-like"/>
    <property type="match status" value="1"/>
</dbReference>